<accession>A0A1X7S033</accession>
<protein>
    <recommendedName>
        <fullName evidence="4">Secreted protein</fullName>
    </recommendedName>
</protein>
<proteinExistence type="predicted"/>
<dbReference type="Proteomes" id="UP000215127">
    <property type="component" value="Chromosome 7"/>
</dbReference>
<feature type="chain" id="PRO_5012598073" description="Secreted protein" evidence="1">
    <location>
        <begin position="22"/>
        <end position="90"/>
    </location>
</feature>
<evidence type="ECO:0000313" key="3">
    <source>
        <dbReference type="Proteomes" id="UP000215127"/>
    </source>
</evidence>
<sequence>MRLSFLTGILVARTAPTSGTAAPTVNVTKRSIASRTATEANRLVGRTEGGKGGSEVEALLRTDCTCHRRGGHRSMLPSVRRYAMPACMLK</sequence>
<gene>
    <name evidence="2" type="ORF">ZT3D7_G7710</name>
</gene>
<evidence type="ECO:0000313" key="2">
    <source>
        <dbReference type="EMBL" id="SMQ52557.1"/>
    </source>
</evidence>
<evidence type="ECO:0000256" key="1">
    <source>
        <dbReference type="SAM" id="SignalP"/>
    </source>
</evidence>
<name>A0A1X7S033_ZYMT9</name>
<dbReference type="AlphaFoldDB" id="A0A1X7S033"/>
<dbReference type="EMBL" id="LT853698">
    <property type="protein sequence ID" value="SMQ52557.1"/>
    <property type="molecule type" value="Genomic_DNA"/>
</dbReference>
<feature type="signal peptide" evidence="1">
    <location>
        <begin position="1"/>
        <end position="21"/>
    </location>
</feature>
<evidence type="ECO:0008006" key="4">
    <source>
        <dbReference type="Google" id="ProtNLM"/>
    </source>
</evidence>
<organism evidence="2 3">
    <name type="scientific">Zymoseptoria tritici (strain ST99CH_3D7)</name>
    <dbReference type="NCBI Taxonomy" id="1276538"/>
    <lineage>
        <taxon>Eukaryota</taxon>
        <taxon>Fungi</taxon>
        <taxon>Dikarya</taxon>
        <taxon>Ascomycota</taxon>
        <taxon>Pezizomycotina</taxon>
        <taxon>Dothideomycetes</taxon>
        <taxon>Dothideomycetidae</taxon>
        <taxon>Mycosphaerellales</taxon>
        <taxon>Mycosphaerellaceae</taxon>
        <taxon>Zymoseptoria</taxon>
    </lineage>
</organism>
<reference evidence="2 3" key="1">
    <citation type="submission" date="2016-06" db="EMBL/GenBank/DDBJ databases">
        <authorList>
            <person name="Kjaerup R.B."/>
            <person name="Dalgaard T.S."/>
            <person name="Juul-Madsen H.R."/>
        </authorList>
    </citation>
    <scope>NUCLEOTIDE SEQUENCE [LARGE SCALE GENOMIC DNA]</scope>
</reference>
<keyword evidence="3" id="KW-1185">Reference proteome</keyword>
<keyword evidence="1" id="KW-0732">Signal</keyword>